<dbReference type="AlphaFoldDB" id="A0A2T5IM89"/>
<dbReference type="Gene3D" id="1.10.1790.10">
    <property type="entry name" value="PRD domain"/>
    <property type="match status" value="2"/>
</dbReference>
<feature type="domain" description="PRD" evidence="6">
    <location>
        <begin position="422"/>
        <end position="527"/>
    </location>
</feature>
<dbReference type="SUPFAM" id="SSF46785">
    <property type="entry name" value="Winged helix' DNA-binding domain"/>
    <property type="match status" value="1"/>
</dbReference>
<dbReference type="PANTHER" id="PTHR32071">
    <property type="entry name" value="TRANSCRIPTIONAL REGULATORY PROTEIN"/>
    <property type="match status" value="1"/>
</dbReference>
<dbReference type="OrthoDB" id="9771372at2"/>
<dbReference type="Proteomes" id="UP000244161">
    <property type="component" value="Unassembled WGS sequence"/>
</dbReference>
<dbReference type="GO" id="GO:0005524">
    <property type="term" value="F:ATP binding"/>
    <property type="evidence" value="ECO:0007669"/>
    <property type="project" value="UniProtKB-KW"/>
</dbReference>
<dbReference type="Pfam" id="PF00158">
    <property type="entry name" value="Sigma54_activat"/>
    <property type="match status" value="1"/>
</dbReference>
<dbReference type="SUPFAM" id="SSF52540">
    <property type="entry name" value="P-loop containing nucleoside triphosphate hydrolases"/>
    <property type="match status" value="1"/>
</dbReference>
<keyword evidence="8" id="KW-1185">Reference proteome</keyword>
<accession>A0A2T5IM89</accession>
<evidence type="ECO:0000256" key="2">
    <source>
        <dbReference type="ARBA" id="ARBA00022741"/>
    </source>
</evidence>
<comment type="caution">
    <text evidence="7">The sequence shown here is derived from an EMBL/GenBank/DDBJ whole genome shotgun (WGS) entry which is preliminary data.</text>
</comment>
<dbReference type="InterPro" id="IPR036390">
    <property type="entry name" value="WH_DNA-bd_sf"/>
</dbReference>
<dbReference type="InterPro" id="IPR027417">
    <property type="entry name" value="P-loop_NTPase"/>
</dbReference>
<evidence type="ECO:0000259" key="5">
    <source>
        <dbReference type="PROSITE" id="PS51096"/>
    </source>
</evidence>
<dbReference type="Gene3D" id="3.40.50.510">
    <property type="entry name" value="Phosphotransferase system, mannose-type IIA component"/>
    <property type="match status" value="1"/>
</dbReference>
<sequence>MKTTKEIIHDFIQCELYNSFDERGGLTTSFVADALKIQRTNASAALNELVKEGLLEKSKSRPVIYSLTASAETVHSFDKLVGANGSLKNAIQLAKAAILYPNQSLNVIISANPGSGTTVFVDKMFEFSKESGILGKDAPFVKVNCKRYSKDITALNGELFGEEENFKNSVFEKSWNGLLFMDHYDLLDVGQQSKVLEFLDTGVGALRKCHAGTMMVVLSCSAHSGLDVNRKIPMKIELPTLMERPHKERFELINHFFSMEAYNSQRSIIVTGETIKALLLSEFSFNAKELELEIKSACANAYVRVVMAPNEDIVVQASDFKSNIKKGLLKIKDNYLIIEELLGSAETVVYDKDTGYLSDQGTDSDQDMYREIEKQYDELAKRGIQGTSITGVINAYIKNLFDRYSYHRIMDEKNNLEQLSKIVNPDVIEAVSLWLDSCKKQLSRNFKANVFYGLCIHVNSLLSSNHTRKKIPNDKITEIIQNYPDEYALTLQFSAGLHQKFSVQLAMEEIMLIMMFLIKEDVTEETGNPVLLYVLHGKGVASALAETTNRFTQSNNIYSYELLLEVDTHTALHELKALLLKIDQGQGVIVIYDMGSIKTMIEMITDETNMKIRLIHMPITMVGIEAARKAAMETDIDYVYHMLNTELNSFNAEVKKQNSLIITLCHTGEGGAEQLRRYIDQYSKIGMKVKALSISDRNELVKEVLELREIYQIHAFIGTYDPKLFGIPFISIGKIFESSRKHLDRIIMFEPVTSKYIEYADVYDYLETQFSYTSIAKLKTVLPEIIDQLDAHYALLEDQKVGLFMHLACLVERLLEGNFVAKNENKQKMLQLFPEEYKVISRILKKLEKTFKIIIDDNELATIIMIIKKI</sequence>
<dbReference type="Pfam" id="PF00874">
    <property type="entry name" value="PRD"/>
    <property type="match status" value="2"/>
</dbReference>
<keyword evidence="3" id="KW-0067">ATP-binding</keyword>
<dbReference type="Gene3D" id="3.40.50.300">
    <property type="entry name" value="P-loop containing nucleotide triphosphate hydrolases"/>
    <property type="match status" value="1"/>
</dbReference>
<dbReference type="EMBL" id="QAOM01000006">
    <property type="protein sequence ID" value="PTQ84945.1"/>
    <property type="molecule type" value="Genomic_DNA"/>
</dbReference>
<keyword evidence="1" id="KW-0808">Transferase</keyword>
<dbReference type="PROSITE" id="PS50045">
    <property type="entry name" value="SIGMA54_INTERACT_4"/>
    <property type="match status" value="1"/>
</dbReference>
<name>A0A2T5IM89_9LACT</name>
<reference evidence="7 8" key="1">
    <citation type="submission" date="2018-04" db="EMBL/GenBank/DDBJ databases">
        <title>Genomic Encyclopedia of Archaeal and Bacterial Type Strains, Phase II (KMG-II): from individual species to whole genera.</title>
        <authorList>
            <person name="Goeker M."/>
        </authorList>
    </citation>
    <scope>NUCLEOTIDE SEQUENCE [LARGE SCALE GENOMIC DNA]</scope>
    <source>
        <strain evidence="7 8">DSM 18806</strain>
    </source>
</reference>
<dbReference type="InterPro" id="IPR011608">
    <property type="entry name" value="PRD"/>
</dbReference>
<dbReference type="Gene3D" id="1.10.10.10">
    <property type="entry name" value="Winged helix-like DNA-binding domain superfamily/Winged helix DNA-binding domain"/>
    <property type="match status" value="1"/>
</dbReference>
<feature type="domain" description="PRD" evidence="6">
    <location>
        <begin position="769"/>
        <end position="870"/>
    </location>
</feature>
<dbReference type="GO" id="GO:0009401">
    <property type="term" value="P:phosphoenolpyruvate-dependent sugar phosphotransferase system"/>
    <property type="evidence" value="ECO:0007669"/>
    <property type="project" value="InterPro"/>
</dbReference>
<dbReference type="InterPro" id="IPR036634">
    <property type="entry name" value="PRD_sf"/>
</dbReference>
<proteinExistence type="predicted"/>
<dbReference type="PROSITE" id="PS51372">
    <property type="entry name" value="PRD_2"/>
    <property type="match status" value="2"/>
</dbReference>
<evidence type="ECO:0000313" key="7">
    <source>
        <dbReference type="EMBL" id="PTQ84945.1"/>
    </source>
</evidence>
<dbReference type="InterPro" id="IPR036388">
    <property type="entry name" value="WH-like_DNA-bd_sf"/>
</dbReference>
<evidence type="ECO:0000256" key="3">
    <source>
        <dbReference type="ARBA" id="ARBA00022840"/>
    </source>
</evidence>
<dbReference type="Pfam" id="PF03610">
    <property type="entry name" value="EIIA-man"/>
    <property type="match status" value="1"/>
</dbReference>
<dbReference type="GO" id="GO:0016020">
    <property type="term" value="C:membrane"/>
    <property type="evidence" value="ECO:0007669"/>
    <property type="project" value="InterPro"/>
</dbReference>
<feature type="domain" description="PTS EIIA type-4" evidence="5">
    <location>
        <begin position="528"/>
        <end position="675"/>
    </location>
</feature>
<feature type="domain" description="Sigma-54 factor interaction" evidence="4">
    <location>
        <begin position="80"/>
        <end position="299"/>
    </location>
</feature>
<evidence type="ECO:0000259" key="4">
    <source>
        <dbReference type="PROSITE" id="PS50045"/>
    </source>
</evidence>
<evidence type="ECO:0000256" key="1">
    <source>
        <dbReference type="ARBA" id="ARBA00022679"/>
    </source>
</evidence>
<dbReference type="InterPro" id="IPR004701">
    <property type="entry name" value="PTS_EIIA_man-typ"/>
</dbReference>
<dbReference type="SUPFAM" id="SSF53062">
    <property type="entry name" value="PTS system fructose IIA component-like"/>
    <property type="match status" value="1"/>
</dbReference>
<dbReference type="GO" id="GO:0016740">
    <property type="term" value="F:transferase activity"/>
    <property type="evidence" value="ECO:0007669"/>
    <property type="project" value="UniProtKB-KW"/>
</dbReference>
<dbReference type="PROSITE" id="PS51096">
    <property type="entry name" value="PTS_EIIA_TYPE_4"/>
    <property type="match status" value="1"/>
</dbReference>
<gene>
    <name evidence="7" type="ORF">C8U37_10673</name>
</gene>
<dbReference type="InterPro" id="IPR002078">
    <property type="entry name" value="Sigma_54_int"/>
</dbReference>
<dbReference type="SUPFAM" id="SSF63520">
    <property type="entry name" value="PTS-regulatory domain, PRD"/>
    <property type="match status" value="2"/>
</dbReference>
<evidence type="ECO:0000313" key="8">
    <source>
        <dbReference type="Proteomes" id="UP000244161"/>
    </source>
</evidence>
<dbReference type="InterPro" id="IPR036662">
    <property type="entry name" value="PTS_EIIA_man-typ_sf"/>
</dbReference>
<evidence type="ECO:0000259" key="6">
    <source>
        <dbReference type="PROSITE" id="PS51372"/>
    </source>
</evidence>
<dbReference type="RefSeq" id="WP_108032208.1">
    <property type="nucleotide sequence ID" value="NZ_QAOM01000006.1"/>
</dbReference>
<keyword evidence="2" id="KW-0547">Nucleotide-binding</keyword>
<dbReference type="PANTHER" id="PTHR32071:SF38">
    <property type="entry name" value="PSP OPERON TRANSCRIPTIONAL ACTIVATOR"/>
    <property type="match status" value="1"/>
</dbReference>
<protein>
    <submittedName>
        <fullName evidence="7">Transcriptional regulatory protein LevR</fullName>
    </submittedName>
</protein>
<dbReference type="GO" id="GO:0006355">
    <property type="term" value="P:regulation of DNA-templated transcription"/>
    <property type="evidence" value="ECO:0007669"/>
    <property type="project" value="InterPro"/>
</dbReference>
<organism evidence="7 8">
    <name type="scientific">Trichococcus patagoniensis</name>
    <dbReference type="NCBI Taxonomy" id="382641"/>
    <lineage>
        <taxon>Bacteria</taxon>
        <taxon>Bacillati</taxon>
        <taxon>Bacillota</taxon>
        <taxon>Bacilli</taxon>
        <taxon>Lactobacillales</taxon>
        <taxon>Carnobacteriaceae</taxon>
        <taxon>Trichococcus</taxon>
    </lineage>
</organism>